<reference evidence="1" key="1">
    <citation type="journal article" date="2010" name="Insect Mol. Biol.">
        <title>The draft genome sequence of Arsenophonus nasoniae, son-killer bacterium of Nasonia vitripennis, reveals genes associated with virulence and symbiosis.</title>
        <authorList>
            <person name="Wilkes T."/>
            <person name="Darby A.C."/>
            <person name="Choi J."/>
            <person name="Colborne J.K."/>
            <person name="Werren J.H."/>
            <person name="Hurst G.D.D."/>
        </authorList>
    </citation>
    <scope>NUCLEOTIDE SEQUENCE</scope>
</reference>
<organism evidence="1">
    <name type="scientific">Arsenophonus nasoniae</name>
    <name type="common">son-killer infecting Nasonia vitripennis</name>
    <dbReference type="NCBI Taxonomy" id="638"/>
    <lineage>
        <taxon>Bacteria</taxon>
        <taxon>Pseudomonadati</taxon>
        <taxon>Pseudomonadota</taxon>
        <taxon>Gammaproteobacteria</taxon>
        <taxon>Enterobacterales</taxon>
        <taxon>Morganellaceae</taxon>
        <taxon>Arsenophonus</taxon>
    </lineage>
</organism>
<dbReference type="EMBL" id="FN545261">
    <property type="protein sequence ID" value="CBA76060.1"/>
    <property type="molecule type" value="Genomic_DNA"/>
</dbReference>
<sequence length="54" mass="6304">MLLTLKRFVFLIIKSIRLLRTPINNGFYGHYNGFYGQIKLTNKKKTKNAKKICG</sequence>
<name>D2U3S2_9GAMM</name>
<gene>
    <name evidence="1" type="ORF">ARN_33090</name>
</gene>
<accession>D2U3S2</accession>
<proteinExistence type="predicted"/>
<dbReference type="AlphaFoldDB" id="D2U3S2"/>
<protein>
    <submittedName>
        <fullName evidence="1">Uncharacterized protein</fullName>
    </submittedName>
</protein>
<evidence type="ECO:0000313" key="1">
    <source>
        <dbReference type="EMBL" id="CBA76060.1"/>
    </source>
</evidence>